<sequence>MIATLHHQIVYKVQDHALDLALPSSDDALYLEVTSATQAPNTIQIPRQISRDELVRRLPKSWDGRVLYPFKDENGHQYLDLCSCSACEEDYWNYESDDEIRRRRRAKKDPLYKRYLDGDPTVGPFGDGKYDFIVQYSEKKEPEIMMMQAKTFPPNEDFTKEDVNHSPKILTRAINSTGPNQLSQGEKVLNWQTKNALAKTNCCQQSTIRLINSPQATTKDSIACKALSSRSMVDLTIFIEK</sequence>
<keyword evidence="2" id="KW-1185">Reference proteome</keyword>
<dbReference type="PANTHER" id="PTHR48435">
    <property type="entry name" value="POLYPROTEIN"/>
    <property type="match status" value="1"/>
</dbReference>
<protein>
    <submittedName>
        <fullName evidence="1">Uncharacterized protein</fullName>
    </submittedName>
</protein>
<accession>A0A6D2J6V6</accession>
<name>A0A6D2J6V6_9BRAS</name>
<comment type="caution">
    <text evidence="1">The sequence shown here is derived from an EMBL/GenBank/DDBJ whole genome shotgun (WGS) entry which is preliminary data.</text>
</comment>
<evidence type="ECO:0000313" key="1">
    <source>
        <dbReference type="EMBL" id="CAA7035320.1"/>
    </source>
</evidence>
<dbReference type="Proteomes" id="UP000467841">
    <property type="component" value="Unassembled WGS sequence"/>
</dbReference>
<organism evidence="1 2">
    <name type="scientific">Microthlaspi erraticum</name>
    <dbReference type="NCBI Taxonomy" id="1685480"/>
    <lineage>
        <taxon>Eukaryota</taxon>
        <taxon>Viridiplantae</taxon>
        <taxon>Streptophyta</taxon>
        <taxon>Embryophyta</taxon>
        <taxon>Tracheophyta</taxon>
        <taxon>Spermatophyta</taxon>
        <taxon>Magnoliopsida</taxon>
        <taxon>eudicotyledons</taxon>
        <taxon>Gunneridae</taxon>
        <taxon>Pentapetalae</taxon>
        <taxon>rosids</taxon>
        <taxon>malvids</taxon>
        <taxon>Brassicales</taxon>
        <taxon>Brassicaceae</taxon>
        <taxon>Coluteocarpeae</taxon>
        <taxon>Microthlaspi</taxon>
    </lineage>
</organism>
<gene>
    <name evidence="1" type="ORF">MERR_LOCUS22555</name>
</gene>
<dbReference type="OrthoDB" id="1113443at2759"/>
<dbReference type="PANTHER" id="PTHR48435:SF1">
    <property type="entry name" value="POLYPROTEIN"/>
    <property type="match status" value="1"/>
</dbReference>
<evidence type="ECO:0000313" key="2">
    <source>
        <dbReference type="Proteomes" id="UP000467841"/>
    </source>
</evidence>
<dbReference type="AlphaFoldDB" id="A0A6D2J6V6"/>
<proteinExistence type="predicted"/>
<dbReference type="InterPro" id="IPR053098">
    <property type="entry name" value="Petuviruses_polyprotein"/>
</dbReference>
<dbReference type="EMBL" id="CACVBM020001155">
    <property type="protein sequence ID" value="CAA7035320.1"/>
    <property type="molecule type" value="Genomic_DNA"/>
</dbReference>
<reference evidence="1" key="1">
    <citation type="submission" date="2020-01" db="EMBL/GenBank/DDBJ databases">
        <authorList>
            <person name="Mishra B."/>
        </authorList>
    </citation>
    <scope>NUCLEOTIDE SEQUENCE [LARGE SCALE GENOMIC DNA]</scope>
</reference>